<accession>A0ABT2Z237</accession>
<evidence type="ECO:0000313" key="1">
    <source>
        <dbReference type="EMBL" id="MCV2865072.1"/>
    </source>
</evidence>
<dbReference type="RefSeq" id="WP_263721590.1">
    <property type="nucleotide sequence ID" value="NZ_JAOWLA010000008.1"/>
</dbReference>
<name>A0ABT2Z237_9RHOB</name>
<dbReference type="Proteomes" id="UP001652503">
    <property type="component" value="Unassembled WGS sequence"/>
</dbReference>
<protein>
    <submittedName>
        <fullName evidence="1">Uncharacterized protein</fullName>
    </submittedName>
</protein>
<organism evidence="1 2">
    <name type="scientific">Albidovulum sediminicola</name>
    <dbReference type="NCBI Taxonomy" id="2984331"/>
    <lineage>
        <taxon>Bacteria</taxon>
        <taxon>Pseudomonadati</taxon>
        <taxon>Pseudomonadota</taxon>
        <taxon>Alphaproteobacteria</taxon>
        <taxon>Rhodobacterales</taxon>
        <taxon>Paracoccaceae</taxon>
        <taxon>Albidovulum</taxon>
    </lineage>
</organism>
<proteinExistence type="predicted"/>
<keyword evidence="2" id="KW-1185">Reference proteome</keyword>
<evidence type="ECO:0000313" key="2">
    <source>
        <dbReference type="Proteomes" id="UP001652503"/>
    </source>
</evidence>
<dbReference type="EMBL" id="JAOWLA010000008">
    <property type="protein sequence ID" value="MCV2865072.1"/>
    <property type="molecule type" value="Genomic_DNA"/>
</dbReference>
<comment type="caution">
    <text evidence="1">The sequence shown here is derived from an EMBL/GenBank/DDBJ whole genome shotgun (WGS) entry which is preliminary data.</text>
</comment>
<sequence>MADNTRLGHSVAAEGTGAAVRFEHAAPRIGSRLLLLSDAAMTLEVASLPSREAACAGPEPLLRASARNAGRDTGQPLTAPTGMALLGQMPNIFDETIDGKPPPVCASARAVQTALAE</sequence>
<reference evidence="1 2" key="1">
    <citation type="submission" date="2022-10" db="EMBL/GenBank/DDBJ databases">
        <title>Defluviimonas sp. nov., isolated from ocean surface water.</title>
        <authorList>
            <person name="He W."/>
            <person name="Wang L."/>
            <person name="Zhang D.-F."/>
        </authorList>
    </citation>
    <scope>NUCLEOTIDE SEQUENCE [LARGE SCALE GENOMIC DNA]</scope>
    <source>
        <strain evidence="1 2">WL0075</strain>
    </source>
</reference>
<gene>
    <name evidence="1" type="ORF">OE647_10030</name>
</gene>